<feature type="binding site" evidence="5">
    <location>
        <position position="67"/>
    </location>
    <ligand>
        <name>a divalent metal cation</name>
        <dbReference type="ChEBI" id="CHEBI:60240"/>
        <label>1</label>
    </ligand>
</feature>
<dbReference type="InterPro" id="IPR002678">
    <property type="entry name" value="DUF34/NIF3"/>
</dbReference>
<comment type="similarity">
    <text evidence="1 4">Belongs to the GTP cyclohydrolase I type 2/NIF3 family.</text>
</comment>
<dbReference type="Gene3D" id="3.40.1390.30">
    <property type="entry name" value="NIF3 (NGG1p interacting factor 3)-like"/>
    <property type="match status" value="2"/>
</dbReference>
<feature type="binding site" evidence="5">
    <location>
        <position position="105"/>
    </location>
    <ligand>
        <name>a divalent metal cation</name>
        <dbReference type="ChEBI" id="CHEBI:60240"/>
        <label>1</label>
    </ligand>
</feature>
<feature type="binding site" evidence="5">
    <location>
        <position position="335"/>
    </location>
    <ligand>
        <name>a divalent metal cation</name>
        <dbReference type="ChEBI" id="CHEBI:60240"/>
        <label>1</label>
    </ligand>
</feature>
<reference evidence="6 7" key="1">
    <citation type="submission" date="2019-08" db="EMBL/GenBank/DDBJ databases">
        <title>Calorimonas adulescens gen. nov., sp. nov., an anaerobic thermophilic bacterium from Sakhalin hot spring.</title>
        <authorList>
            <person name="Khomyakova M.A."/>
            <person name="Merkel A.Y."/>
            <person name="Novikov A."/>
            <person name="Bonch-Osmolovskaya E.A."/>
            <person name="Slobodkin A.I."/>
        </authorList>
    </citation>
    <scope>NUCLEOTIDE SEQUENCE [LARGE SCALE GENOMIC DNA]</scope>
    <source>
        <strain evidence="6 7">A05MB</strain>
    </source>
</reference>
<evidence type="ECO:0000256" key="2">
    <source>
        <dbReference type="ARBA" id="ARBA00022112"/>
    </source>
</evidence>
<dbReference type="Gene3D" id="3.30.70.120">
    <property type="match status" value="1"/>
</dbReference>
<dbReference type="InterPro" id="IPR015867">
    <property type="entry name" value="N-reg_PII/ATP_PRibTrfase_C"/>
</dbReference>
<evidence type="ECO:0000313" key="6">
    <source>
        <dbReference type="EMBL" id="TZE81871.1"/>
    </source>
</evidence>
<dbReference type="InterPro" id="IPR036069">
    <property type="entry name" value="DUF34/NIF3_sf"/>
</dbReference>
<dbReference type="NCBIfam" id="TIGR00486">
    <property type="entry name" value="YbgI_SA1388"/>
    <property type="match status" value="1"/>
</dbReference>
<evidence type="ECO:0000256" key="4">
    <source>
        <dbReference type="PIRNR" id="PIRNR037489"/>
    </source>
</evidence>
<name>A0A5D8QBG9_9THEO</name>
<keyword evidence="3 4" id="KW-0479">Metal-binding</keyword>
<feature type="binding site" evidence="5">
    <location>
        <position position="331"/>
    </location>
    <ligand>
        <name>a divalent metal cation</name>
        <dbReference type="ChEBI" id="CHEBI:60240"/>
        <label>1</label>
    </ligand>
</feature>
<evidence type="ECO:0000313" key="7">
    <source>
        <dbReference type="Proteomes" id="UP000322976"/>
    </source>
</evidence>
<dbReference type="EMBL" id="VTPS01000010">
    <property type="protein sequence ID" value="TZE81871.1"/>
    <property type="molecule type" value="Genomic_DNA"/>
</dbReference>
<dbReference type="PIRSF" id="PIRSF037489">
    <property type="entry name" value="UCP037489_NIF3_YqfO"/>
    <property type="match status" value="1"/>
</dbReference>
<evidence type="ECO:0000256" key="5">
    <source>
        <dbReference type="PIRSR" id="PIRSR602678-1"/>
    </source>
</evidence>
<organism evidence="6 7">
    <name type="scientific">Calorimonas adulescens</name>
    <dbReference type="NCBI Taxonomy" id="2606906"/>
    <lineage>
        <taxon>Bacteria</taxon>
        <taxon>Bacillati</taxon>
        <taxon>Bacillota</taxon>
        <taxon>Clostridia</taxon>
        <taxon>Thermoanaerobacterales</taxon>
        <taxon>Thermoanaerobacteraceae</taxon>
        <taxon>Calorimonas</taxon>
    </lineage>
</organism>
<dbReference type="GO" id="GO:0005737">
    <property type="term" value="C:cytoplasm"/>
    <property type="evidence" value="ECO:0007669"/>
    <property type="project" value="TreeGrafter"/>
</dbReference>
<comment type="caution">
    <text evidence="6">The sequence shown here is derived from an EMBL/GenBank/DDBJ whole genome shotgun (WGS) entry which is preliminary data.</text>
</comment>
<evidence type="ECO:0000256" key="1">
    <source>
        <dbReference type="ARBA" id="ARBA00006964"/>
    </source>
</evidence>
<gene>
    <name evidence="6" type="ORF">FWJ32_07800</name>
</gene>
<dbReference type="PANTHER" id="PTHR13799">
    <property type="entry name" value="NGG1 INTERACTING FACTOR 3"/>
    <property type="match status" value="1"/>
</dbReference>
<dbReference type="InterPro" id="IPR017221">
    <property type="entry name" value="DUF34/NIF3_bac"/>
</dbReference>
<evidence type="ECO:0000256" key="3">
    <source>
        <dbReference type="ARBA" id="ARBA00022723"/>
    </source>
</evidence>
<proteinExistence type="inferred from homology"/>
<dbReference type="FunFam" id="3.30.70.120:FF:000006">
    <property type="entry name" value="GTP cyclohydrolase 1 type 2 homolog"/>
    <property type="match status" value="1"/>
</dbReference>
<keyword evidence="7" id="KW-1185">Reference proteome</keyword>
<sequence>MSTKAQTIFSLIEEIAPKYCAEEWDNVGLMVGRYNRDVSRILISLELNSDVLKEAVQNNIDLIITHHPLIFNPLKNIRYDIPQGKYVYELIKNNIDLYSCHTNLDASRDGLNDYIALKLGLKDIDILDIIGRDSYKKLVVFVPKGYEEIVRNALGNAGAGFIGNYSHCTFMTDGKGTFLPHEGSNPFLGNIGKIEETDEYRIETIVPDRLLKKAVTAMLKVHPYEEVAYDIYPLENEGKVYGIGRIGYTDNEYNLYEYALNVKQLLGLKEVRIGGEVEKKIKKVAVVNGSGGSYVSKAYYAGADVLVTGDVSYHQYQDAKALGLAVIDAGHYGTEKHFVQFMSRYLKEAAHEKNLDYEVIESQVDLSPFITY</sequence>
<dbReference type="FunFam" id="3.40.1390.30:FF:000001">
    <property type="entry name" value="GTP cyclohydrolase 1 type 2"/>
    <property type="match status" value="1"/>
</dbReference>
<accession>A0A5D8QBG9</accession>
<feature type="binding site" evidence="5">
    <location>
        <position position="66"/>
    </location>
    <ligand>
        <name>a divalent metal cation</name>
        <dbReference type="ChEBI" id="CHEBI:60240"/>
        <label>1</label>
    </ligand>
</feature>
<dbReference type="SUPFAM" id="SSF102705">
    <property type="entry name" value="NIF3 (NGG1p interacting factor 3)-like"/>
    <property type="match status" value="1"/>
</dbReference>
<dbReference type="AlphaFoldDB" id="A0A5D8QBG9"/>
<dbReference type="GO" id="GO:0046872">
    <property type="term" value="F:metal ion binding"/>
    <property type="evidence" value="ECO:0007669"/>
    <property type="project" value="UniProtKB-UniRule"/>
</dbReference>
<dbReference type="Proteomes" id="UP000322976">
    <property type="component" value="Unassembled WGS sequence"/>
</dbReference>
<dbReference type="RefSeq" id="WP_149545397.1">
    <property type="nucleotide sequence ID" value="NZ_VTPS01000010.1"/>
</dbReference>
<protein>
    <recommendedName>
        <fullName evidence="2 4">GTP cyclohydrolase 1 type 2 homolog</fullName>
    </recommendedName>
</protein>
<dbReference type="Pfam" id="PF01784">
    <property type="entry name" value="DUF34_NIF3"/>
    <property type="match status" value="1"/>
</dbReference>
<dbReference type="PANTHER" id="PTHR13799:SF14">
    <property type="entry name" value="GTP CYCLOHYDROLASE 1 TYPE 2 HOMOLOG"/>
    <property type="match status" value="1"/>
</dbReference>